<organism evidence="2 3">
    <name type="scientific">Cryptosporidium meleagridis</name>
    <dbReference type="NCBI Taxonomy" id="93969"/>
    <lineage>
        <taxon>Eukaryota</taxon>
        <taxon>Sar</taxon>
        <taxon>Alveolata</taxon>
        <taxon>Apicomplexa</taxon>
        <taxon>Conoidasida</taxon>
        <taxon>Coccidia</taxon>
        <taxon>Eucoccidiorida</taxon>
        <taxon>Eimeriorina</taxon>
        <taxon>Cryptosporidiidae</taxon>
        <taxon>Cryptosporidium</taxon>
    </lineage>
</organism>
<evidence type="ECO:0000313" key="3">
    <source>
        <dbReference type="Proteomes" id="UP000236928"/>
    </source>
</evidence>
<accession>A0A2P4Z369</accession>
<evidence type="ECO:0000259" key="1">
    <source>
        <dbReference type="Pfam" id="PF18137"/>
    </source>
</evidence>
<keyword evidence="3" id="KW-1185">Reference proteome</keyword>
<name>A0A2P4Z369_9CRYT</name>
<sequence>MQDKPFDISVIKYRKESIDKFSNSRKTDKNNIFTPFGAVMPFTYCKNDFNLSFSKSWNLFFSKFLNGLKLEMSDGLVKILESIDSLVDHDLNYELTVIGALSGSNNCDHLITFNVLEELLNTSGQPYTIFLDHEKIGIEGLSISKLLETIWYSIKDKILDLLIEENNFIDSQIDYDCENDSMTGKSAHLNKLQENDEKLADRVKRNKRKCNIEHSGIKEAHLGLNKNKRLPIQTIPVSFDSSKLCLSNGNSCQKYISITKGLKFIGSIFKIRKKNNLNIKPIIILIPSSECLAPGQLGQLLEIISQIKETYKITFTIILGISTNILYAQRIIGQSIMNRLKFISVKLLDSKMAFFHSIINPLLYLDDFTSSIFLKGNFVKFKELKPGNNFELNDSSNSIADSESELFSFPLLSSSCIRHIKDNFFQYDYSITSSLKTIFIIFQMHFTDSHFDFLFQRMEEISIQDLNKQIIDQLKLKYQINEGSFLSGIKLREAALVEISLLKLNLNSIALGLCIINIILADMLNIFDINERYNLIIEWLEILEKNSRNELTKKIGNLTREIKVINNAILDTSIVFTKINNITETFLTRNKSFYEIKDQAFIELPWNIKTFECNISKLFIHSFGESQLSEHINDNVFHVFIYSNIKTFPDKMDYFLEEILTPNFIPKIINEFDKNCDNENILDDFSAVYKIYTLNNGNKINLFKLFSTFCKQIMDSSNKYCNISYSRNKLEKTNNGKLEINYLPYQYKDLFIRFIRVMNTFQFIGLLHLPQKNTKFEQDVFQINFDLNGFEKKYPSSKKYLDQYFKFTLGNIYAHKLFWGSNVQISCITDDKVNNDESKTYSSNYEKIKLPNLNDSMNKINSNTKHKRKLVFSNSIDESVKRNIKKNKLEVLKLRAAESNQRKIIEFKGIRMQRTINSANRIKNLRRSINEK</sequence>
<dbReference type="AlphaFoldDB" id="A0A2P4Z369"/>
<dbReference type="Proteomes" id="UP000236928">
    <property type="component" value="Unassembled WGS sequence"/>
</dbReference>
<dbReference type="EMBL" id="JIBK01000046">
    <property type="protein sequence ID" value="POM84513.1"/>
    <property type="molecule type" value="Genomic_DNA"/>
</dbReference>
<dbReference type="Pfam" id="PF18137">
    <property type="entry name" value="WHD_ORC"/>
    <property type="match status" value="1"/>
</dbReference>
<dbReference type="InterPro" id="IPR040855">
    <property type="entry name" value="ORC_WH_C"/>
</dbReference>
<evidence type="ECO:0000313" key="2">
    <source>
        <dbReference type="EMBL" id="POM84513.1"/>
    </source>
</evidence>
<proteinExistence type="predicted"/>
<gene>
    <name evidence="2" type="ORF">CmeUKMEL1_12770</name>
</gene>
<dbReference type="OrthoDB" id="342182at2759"/>
<feature type="domain" description="Origin recognition complex subunit 3 winged helix C-terminal" evidence="1">
    <location>
        <begin position="675"/>
        <end position="773"/>
    </location>
</feature>
<dbReference type="VEuPathDB" id="CryptoDB:CmeUKMEL1_12770"/>
<reference evidence="2 3" key="1">
    <citation type="submission" date="2014-04" db="EMBL/GenBank/DDBJ databases">
        <title>Comparative Genomics of Cryptosporidium Species.</title>
        <authorList>
            <person name="Silva J.C."/>
            <person name="Su Q."/>
            <person name="Chalmers R."/>
            <person name="Chibucos M.C."/>
            <person name="Elwin K."/>
            <person name="Godinez A."/>
            <person name="Guo F."/>
            <person name="Huynh K."/>
            <person name="Orvis J."/>
            <person name="Ott S."/>
            <person name="Sadzewicz L."/>
            <person name="Sengamalay N."/>
            <person name="Shetty A."/>
            <person name="Sun M."/>
            <person name="Tallon L."/>
            <person name="Xiao L."/>
            <person name="Zhang H."/>
            <person name="Fraser C.M."/>
            <person name="Zhu G."/>
            <person name="Kissinger J."/>
            <person name="Widmer G."/>
        </authorList>
    </citation>
    <scope>NUCLEOTIDE SEQUENCE [LARGE SCALE GENOMIC DNA]</scope>
    <source>
        <strain evidence="2 3">UKMEL1</strain>
    </source>
</reference>
<comment type="caution">
    <text evidence="2">The sequence shown here is derived from an EMBL/GenBank/DDBJ whole genome shotgun (WGS) entry which is preliminary data.</text>
</comment>
<protein>
    <submittedName>
        <fullName evidence="2">Origin recognition complex (ORC) subunit 3 N-terminus family protein</fullName>
    </submittedName>
</protein>